<dbReference type="EMBL" id="KV425555">
    <property type="protein sequence ID" value="KZT28950.1"/>
    <property type="molecule type" value="Genomic_DNA"/>
</dbReference>
<reference evidence="2 3" key="1">
    <citation type="journal article" date="2016" name="Mol. Biol. Evol.">
        <title>Comparative Genomics of Early-Diverging Mushroom-Forming Fungi Provides Insights into the Origins of Lignocellulose Decay Capabilities.</title>
        <authorList>
            <person name="Nagy L.G."/>
            <person name="Riley R."/>
            <person name="Tritt A."/>
            <person name="Adam C."/>
            <person name="Daum C."/>
            <person name="Floudas D."/>
            <person name="Sun H."/>
            <person name="Yadav J.S."/>
            <person name="Pangilinan J."/>
            <person name="Larsson K.H."/>
            <person name="Matsuura K."/>
            <person name="Barry K."/>
            <person name="Labutti K."/>
            <person name="Kuo R."/>
            <person name="Ohm R.A."/>
            <person name="Bhattacharya S.S."/>
            <person name="Shirouzu T."/>
            <person name="Yoshinaga Y."/>
            <person name="Martin F.M."/>
            <person name="Grigoriev I.V."/>
            <person name="Hibbett D.S."/>
        </authorList>
    </citation>
    <scope>NUCLEOTIDE SEQUENCE [LARGE SCALE GENOMIC DNA]</scope>
    <source>
        <strain evidence="2 3">HHB14362 ss-1</strain>
    </source>
</reference>
<accession>A0A165V019</accession>
<dbReference type="AlphaFoldDB" id="A0A165V019"/>
<protein>
    <submittedName>
        <fullName evidence="2">Uncharacterized protein</fullName>
    </submittedName>
</protein>
<dbReference type="InParanoid" id="A0A165V019"/>
<dbReference type="Proteomes" id="UP000076761">
    <property type="component" value="Unassembled WGS sequence"/>
</dbReference>
<feature type="region of interest" description="Disordered" evidence="1">
    <location>
        <begin position="94"/>
        <end position="131"/>
    </location>
</feature>
<evidence type="ECO:0000313" key="3">
    <source>
        <dbReference type="Proteomes" id="UP000076761"/>
    </source>
</evidence>
<sequence>MTVPPKWIRKPTEECKLCYSDIADVDDETREHTDDDRSCLFKLAQSEWRKSHLQVTRLPTRERTQMTALRSCTVQNKNAPTKMTLRIHQCRNTDTEIDEGKDLNDPDYEYKDDGYADNEYIDDEYEEDWKN</sequence>
<evidence type="ECO:0000313" key="2">
    <source>
        <dbReference type="EMBL" id="KZT28950.1"/>
    </source>
</evidence>
<proteinExistence type="predicted"/>
<evidence type="ECO:0000256" key="1">
    <source>
        <dbReference type="SAM" id="MobiDB-lite"/>
    </source>
</evidence>
<organism evidence="2 3">
    <name type="scientific">Neolentinus lepideus HHB14362 ss-1</name>
    <dbReference type="NCBI Taxonomy" id="1314782"/>
    <lineage>
        <taxon>Eukaryota</taxon>
        <taxon>Fungi</taxon>
        <taxon>Dikarya</taxon>
        <taxon>Basidiomycota</taxon>
        <taxon>Agaricomycotina</taxon>
        <taxon>Agaricomycetes</taxon>
        <taxon>Gloeophyllales</taxon>
        <taxon>Gloeophyllaceae</taxon>
        <taxon>Neolentinus</taxon>
    </lineage>
</organism>
<feature type="compositionally biased region" description="Basic and acidic residues" evidence="1">
    <location>
        <begin position="94"/>
        <end position="114"/>
    </location>
</feature>
<feature type="compositionally biased region" description="Acidic residues" evidence="1">
    <location>
        <begin position="115"/>
        <end position="131"/>
    </location>
</feature>
<keyword evidence="3" id="KW-1185">Reference proteome</keyword>
<gene>
    <name evidence="2" type="ORF">NEOLEDRAFT_1175291</name>
</gene>
<name>A0A165V019_9AGAM</name>